<dbReference type="GO" id="GO:0006046">
    <property type="term" value="P:N-acetylglucosamine catabolic process"/>
    <property type="evidence" value="ECO:0007669"/>
    <property type="project" value="TreeGrafter"/>
</dbReference>
<dbReference type="GO" id="GO:0046872">
    <property type="term" value="F:metal ion binding"/>
    <property type="evidence" value="ECO:0007669"/>
    <property type="project" value="UniProtKB-KW"/>
</dbReference>
<dbReference type="InterPro" id="IPR011059">
    <property type="entry name" value="Metal-dep_hydrolase_composite"/>
</dbReference>
<evidence type="ECO:0000313" key="8">
    <source>
        <dbReference type="Proteomes" id="UP000288547"/>
    </source>
</evidence>
<dbReference type="NCBIfam" id="TIGR00221">
    <property type="entry name" value="nagA"/>
    <property type="match status" value="1"/>
</dbReference>
<protein>
    <submittedName>
        <fullName evidence="7">N-acetylglucosamine-6-phosphate deacetylase</fullName>
        <ecNumber evidence="7">3.5.1.25</ecNumber>
    </submittedName>
</protein>
<keyword evidence="4" id="KW-0119">Carbohydrate metabolism</keyword>
<dbReference type="Proteomes" id="UP000288547">
    <property type="component" value="Unassembled WGS sequence"/>
</dbReference>
<evidence type="ECO:0000256" key="5">
    <source>
        <dbReference type="SAM" id="MobiDB-lite"/>
    </source>
</evidence>
<feature type="compositionally biased region" description="Basic residues" evidence="5">
    <location>
        <begin position="21"/>
        <end position="40"/>
    </location>
</feature>
<accession>A0A3S5CBY2</accession>
<name>A0A3S5CBY2_9MICO</name>
<evidence type="ECO:0000313" key="7">
    <source>
        <dbReference type="EMBL" id="RWZ46438.1"/>
    </source>
</evidence>
<dbReference type="InterPro" id="IPR003764">
    <property type="entry name" value="GlcNAc_6-P_deAcase"/>
</dbReference>
<dbReference type="Gene3D" id="3.20.20.140">
    <property type="entry name" value="Metal-dependent hydrolases"/>
    <property type="match status" value="1"/>
</dbReference>
<proteinExistence type="inferred from homology"/>
<dbReference type="EC" id="3.5.1.25" evidence="7"/>
<keyword evidence="2" id="KW-0479">Metal-binding</keyword>
<keyword evidence="8" id="KW-1185">Reference proteome</keyword>
<evidence type="ECO:0000259" key="6">
    <source>
        <dbReference type="Pfam" id="PF01979"/>
    </source>
</evidence>
<gene>
    <name evidence="7" type="primary">nagA</name>
    <name evidence="7" type="ORF">ELQ90_14675</name>
</gene>
<evidence type="ECO:0000256" key="4">
    <source>
        <dbReference type="ARBA" id="ARBA00023277"/>
    </source>
</evidence>
<dbReference type="GO" id="GO:0008448">
    <property type="term" value="F:N-acetylglucosamine-6-phosphate deacetylase activity"/>
    <property type="evidence" value="ECO:0007669"/>
    <property type="project" value="UniProtKB-EC"/>
</dbReference>
<reference evidence="7 8" key="1">
    <citation type="submission" date="2018-12" db="EMBL/GenBank/DDBJ databases">
        <authorList>
            <person name="Li F."/>
        </authorList>
    </citation>
    <scope>NUCLEOTIDE SEQUENCE [LARGE SCALE GENOMIC DNA]</scope>
    <source>
        <strain evidence="7 8">11W25H-1</strain>
    </source>
</reference>
<dbReference type="EMBL" id="RZNB01000007">
    <property type="protein sequence ID" value="RWZ46438.1"/>
    <property type="molecule type" value="Genomic_DNA"/>
</dbReference>
<dbReference type="PANTHER" id="PTHR11113">
    <property type="entry name" value="N-ACETYLGLUCOSAMINE-6-PHOSPHATE DEACETYLASE"/>
    <property type="match status" value="1"/>
</dbReference>
<evidence type="ECO:0000256" key="1">
    <source>
        <dbReference type="ARBA" id="ARBA00010716"/>
    </source>
</evidence>
<dbReference type="SUPFAM" id="SSF51556">
    <property type="entry name" value="Metallo-dependent hydrolases"/>
    <property type="match status" value="1"/>
</dbReference>
<comment type="similarity">
    <text evidence="1">Belongs to the metallo-dependent hydrolases superfamily. NagA family.</text>
</comment>
<organism evidence="7 8">
    <name type="scientific">Labedella phragmitis</name>
    <dbReference type="NCBI Taxonomy" id="2498849"/>
    <lineage>
        <taxon>Bacteria</taxon>
        <taxon>Bacillati</taxon>
        <taxon>Actinomycetota</taxon>
        <taxon>Actinomycetes</taxon>
        <taxon>Micrococcales</taxon>
        <taxon>Microbacteriaceae</taxon>
        <taxon>Labedella</taxon>
    </lineage>
</organism>
<comment type="caution">
    <text evidence="7">The sequence shown here is derived from an EMBL/GenBank/DDBJ whole genome shotgun (WGS) entry which is preliminary data.</text>
</comment>
<dbReference type="Gene3D" id="2.30.40.10">
    <property type="entry name" value="Urease, subunit C, domain 1"/>
    <property type="match status" value="1"/>
</dbReference>
<evidence type="ECO:0000256" key="2">
    <source>
        <dbReference type="ARBA" id="ARBA00022723"/>
    </source>
</evidence>
<dbReference type="InterPro" id="IPR006680">
    <property type="entry name" value="Amidohydro-rel"/>
</dbReference>
<feature type="domain" description="Amidohydrolase-related" evidence="6">
    <location>
        <begin position="116"/>
        <end position="444"/>
    </location>
</feature>
<keyword evidence="3 7" id="KW-0378">Hydrolase</keyword>
<dbReference type="Pfam" id="PF01979">
    <property type="entry name" value="Amidohydro_1"/>
    <property type="match status" value="1"/>
</dbReference>
<feature type="region of interest" description="Disordered" evidence="5">
    <location>
        <begin position="1"/>
        <end position="49"/>
    </location>
</feature>
<dbReference type="PANTHER" id="PTHR11113:SF14">
    <property type="entry name" value="N-ACETYLGLUCOSAMINE-6-PHOSPHATE DEACETYLASE"/>
    <property type="match status" value="1"/>
</dbReference>
<sequence>MPLAHPTDGVADVSEGDGRDRPRRRVPRARPRIVHPPRRRVPPDPLASGALVTRRVGRRGRRVTRADLRVSRGRTLLPDGSFAAKDVVVVDGRIAALEAPAREPNGSAEVDARGLLVVPGFVDTHVHGALGRNFMEGSTDAATVIGGFLVRHGVTSVVAATASLPSPVFEESIAPLRSLVGRGPTGLDVLGVHLEGPFLNPRRRGVHRADAVRDPDIAELRRLVTVLGDSLTIVTLAPETPHGLDAVRTLVRAEVSVSIGHSDADGAATRAAVAAGATRATHLFNAMPERRGDSLVSAVLADPRVRVEIIVDGRHVPPEVVAAVYREVGAERVVVVSDGSDGTGLPDGHHRRWEGTDVVISDGTSSTPEGTLAGSITPLDAALRVLVDRAGVPLADALRSLSSTPAASIGARHKGSIRVGADADLVLLDDTLAVVATIAGGRLVHRRPGPRGATPVST</sequence>
<dbReference type="AlphaFoldDB" id="A0A3S5CBY2"/>
<dbReference type="OrthoDB" id="9776488at2"/>
<dbReference type="InterPro" id="IPR032466">
    <property type="entry name" value="Metal_Hydrolase"/>
</dbReference>
<evidence type="ECO:0000256" key="3">
    <source>
        <dbReference type="ARBA" id="ARBA00022801"/>
    </source>
</evidence>
<dbReference type="SUPFAM" id="SSF51338">
    <property type="entry name" value="Composite domain of metallo-dependent hydrolases"/>
    <property type="match status" value="1"/>
</dbReference>